<dbReference type="PANTHER" id="PTHR31901">
    <property type="entry name" value="GH3 DOMAIN-CONTAINING PROTEIN"/>
    <property type="match status" value="1"/>
</dbReference>
<accession>A0A7J7LU58</accession>
<dbReference type="Pfam" id="PF03321">
    <property type="entry name" value="GH3"/>
    <property type="match status" value="1"/>
</dbReference>
<evidence type="ECO:0000313" key="1">
    <source>
        <dbReference type="EMBL" id="KAF6146183.1"/>
    </source>
</evidence>
<dbReference type="EMBL" id="JACGCM010002004">
    <property type="protein sequence ID" value="KAF6146183.1"/>
    <property type="molecule type" value="Genomic_DNA"/>
</dbReference>
<dbReference type="GO" id="GO:0005737">
    <property type="term" value="C:cytoplasm"/>
    <property type="evidence" value="ECO:0007669"/>
    <property type="project" value="TreeGrafter"/>
</dbReference>
<gene>
    <name evidence="1" type="ORF">GIB67_005831</name>
</gene>
<evidence type="ECO:0000313" key="2">
    <source>
        <dbReference type="Proteomes" id="UP000541444"/>
    </source>
</evidence>
<dbReference type="PANTHER" id="PTHR31901:SF33">
    <property type="entry name" value="INDOLE-3-ACETIC ACID-AMIDO SYNTHETASE GH3.17"/>
    <property type="match status" value="1"/>
</dbReference>
<sequence length="221" mass="25055">MPTTAKDSERIVFFSNLTETVINTYIDGLGKGKGMFLMFIKQEIITPSGLVARPAMTSYYKSSHFKKISSSYTSPYETIMCLDSKQSMYCQLLCSLIRGDEVVYIGIAFASVFFRAIKFLEEHWQEMCYSIRTRNVSDWITDKSCQSAVMNIIRGPNSKLANLIELLFHVKSWKGVIKRLWPGAKYVYAILTGSMAQYISTVDFYYSGLPLVLTGYASSEC</sequence>
<reference evidence="1 2" key="1">
    <citation type="journal article" date="2020" name="IScience">
        <title>Genome Sequencing of the Endangered Kingdonia uniflora (Circaeasteraceae, Ranunculales) Reveals Potential Mechanisms of Evolutionary Specialization.</title>
        <authorList>
            <person name="Sun Y."/>
            <person name="Deng T."/>
            <person name="Zhang A."/>
            <person name="Moore M.J."/>
            <person name="Landis J.B."/>
            <person name="Lin N."/>
            <person name="Zhang H."/>
            <person name="Zhang X."/>
            <person name="Huang J."/>
            <person name="Zhang X."/>
            <person name="Sun H."/>
            <person name="Wang H."/>
        </authorList>
    </citation>
    <scope>NUCLEOTIDE SEQUENCE [LARGE SCALE GENOMIC DNA]</scope>
    <source>
        <strain evidence="1">TB1705</strain>
        <tissue evidence="1">Leaf</tissue>
    </source>
</reference>
<dbReference type="AlphaFoldDB" id="A0A7J7LU58"/>
<dbReference type="Proteomes" id="UP000541444">
    <property type="component" value="Unassembled WGS sequence"/>
</dbReference>
<comment type="caution">
    <text evidence="1">The sequence shown here is derived from an EMBL/GenBank/DDBJ whole genome shotgun (WGS) entry which is preliminary data.</text>
</comment>
<dbReference type="GO" id="GO:0016881">
    <property type="term" value="F:acid-amino acid ligase activity"/>
    <property type="evidence" value="ECO:0007669"/>
    <property type="project" value="TreeGrafter"/>
</dbReference>
<protein>
    <submittedName>
        <fullName evidence="1">Uncharacterized protein</fullName>
    </submittedName>
</protein>
<organism evidence="1 2">
    <name type="scientific">Kingdonia uniflora</name>
    <dbReference type="NCBI Taxonomy" id="39325"/>
    <lineage>
        <taxon>Eukaryota</taxon>
        <taxon>Viridiplantae</taxon>
        <taxon>Streptophyta</taxon>
        <taxon>Embryophyta</taxon>
        <taxon>Tracheophyta</taxon>
        <taxon>Spermatophyta</taxon>
        <taxon>Magnoliopsida</taxon>
        <taxon>Ranunculales</taxon>
        <taxon>Circaeasteraceae</taxon>
        <taxon>Kingdonia</taxon>
    </lineage>
</organism>
<dbReference type="OrthoDB" id="1929328at2759"/>
<name>A0A7J7LU58_9MAGN</name>
<dbReference type="InterPro" id="IPR004993">
    <property type="entry name" value="GH3"/>
</dbReference>
<proteinExistence type="predicted"/>
<keyword evidence="2" id="KW-1185">Reference proteome</keyword>